<sequence>MKIINNTQSNIIVSVNKWGNDGQTGRFTVSPGSGESWDRTDERRFVMAILKEGVQDSFYIFADSYIKIFDGYVTDNGRRIKPATDRYY</sequence>
<reference evidence="1" key="1">
    <citation type="submission" date="2013-07" db="EMBL/GenBank/DDBJ databases">
        <title>Sub-species coevolution in mutualistic symbiosis.</title>
        <authorList>
            <person name="Murfin K."/>
            <person name="Klassen J."/>
            <person name="Lee M."/>
            <person name="Forst S."/>
            <person name="Stock P."/>
            <person name="Goodrich-Blair H."/>
        </authorList>
    </citation>
    <scope>NUCLEOTIDE SEQUENCE [LARGE SCALE GENOMIC DNA]</scope>
    <source>
        <strain evidence="1">Puntauvense</strain>
    </source>
</reference>
<proteinExistence type="predicted"/>
<organism evidence="1">
    <name type="scientific">Xenorhabdus bovienii str. puntauvense</name>
    <dbReference type="NCBI Taxonomy" id="1398201"/>
    <lineage>
        <taxon>Bacteria</taxon>
        <taxon>Pseudomonadati</taxon>
        <taxon>Pseudomonadota</taxon>
        <taxon>Gammaproteobacteria</taxon>
        <taxon>Enterobacterales</taxon>
        <taxon>Morganellaceae</taxon>
        <taxon>Xenorhabdus</taxon>
    </lineage>
</organism>
<gene>
    <name evidence="1" type="ORF">XBP1_2520003</name>
</gene>
<accession>A0A077N531</accession>
<dbReference type="RefSeq" id="WP_038217816.1">
    <property type="nucleotide sequence ID" value="NZ_CAWLWN010000214.1"/>
</dbReference>
<dbReference type="Proteomes" id="UP000028511">
    <property type="component" value="Unassembled WGS sequence"/>
</dbReference>
<dbReference type="HOGENOM" id="CLU_177557_1_0_6"/>
<protein>
    <submittedName>
        <fullName evidence="1">Unnamed protein product</fullName>
    </submittedName>
</protein>
<comment type="caution">
    <text evidence="1">The sequence shown here is derived from an EMBL/GenBank/DDBJ whole genome shotgun (WGS) entry which is preliminary data.</text>
</comment>
<evidence type="ECO:0000313" key="1">
    <source>
        <dbReference type="EMBL" id="CDG97221.1"/>
    </source>
</evidence>
<name>A0A077N531_XENBV</name>
<dbReference type="EMBL" id="CBSW010000171">
    <property type="protein sequence ID" value="CDG97221.1"/>
    <property type="molecule type" value="Genomic_DNA"/>
</dbReference>
<dbReference type="AlphaFoldDB" id="A0A077N531"/>